<dbReference type="GO" id="GO:0000400">
    <property type="term" value="F:four-way junction DNA binding"/>
    <property type="evidence" value="ECO:0007669"/>
    <property type="project" value="TreeGrafter"/>
</dbReference>
<evidence type="ECO:0000256" key="1">
    <source>
        <dbReference type="ARBA" id="ARBA00004123"/>
    </source>
</evidence>
<keyword evidence="9" id="KW-0539">Nucleus</keyword>
<evidence type="ECO:0000256" key="4">
    <source>
        <dbReference type="ARBA" id="ARBA00022763"/>
    </source>
</evidence>
<comment type="caution">
    <text evidence="11">The sequence shown here is derived from an EMBL/GenBank/DDBJ whole genome shotgun (WGS) entry which is preliminary data.</text>
</comment>
<dbReference type="GO" id="GO:0000723">
    <property type="term" value="P:telomere maintenance"/>
    <property type="evidence" value="ECO:0007669"/>
    <property type="project" value="TreeGrafter"/>
</dbReference>
<keyword evidence="4" id="KW-0227">DNA damage</keyword>
<gene>
    <name evidence="11" type="ORF">PPL_07937</name>
</gene>
<keyword evidence="12" id="KW-1185">Reference proteome</keyword>
<proteinExistence type="inferred from homology"/>
<evidence type="ECO:0000256" key="6">
    <source>
        <dbReference type="ARBA" id="ARBA00023125"/>
    </source>
</evidence>
<dbReference type="AlphaFoldDB" id="D3BHD5"/>
<dbReference type="OMA" id="QRIHTFR"/>
<keyword evidence="8" id="KW-0234">DNA repair</keyword>
<dbReference type="PANTHER" id="PTHR46457:SF1">
    <property type="entry name" value="DNA REPAIR PROTEIN RAD51 HOMOLOG 4"/>
    <property type="match status" value="1"/>
</dbReference>
<dbReference type="EMBL" id="ADBJ01000036">
    <property type="protein sequence ID" value="EFA79112.1"/>
    <property type="molecule type" value="Genomic_DNA"/>
</dbReference>
<dbReference type="Pfam" id="PF08423">
    <property type="entry name" value="Rad51"/>
    <property type="match status" value="1"/>
</dbReference>
<dbReference type="GO" id="GO:0005524">
    <property type="term" value="F:ATP binding"/>
    <property type="evidence" value="ECO:0007669"/>
    <property type="project" value="UniProtKB-KW"/>
</dbReference>
<dbReference type="InterPro" id="IPR051988">
    <property type="entry name" value="HRR_RAD51_Paralog"/>
</dbReference>
<dbReference type="GO" id="GO:0007131">
    <property type="term" value="P:reciprocal meiotic recombination"/>
    <property type="evidence" value="ECO:0007669"/>
    <property type="project" value="TreeGrafter"/>
</dbReference>
<keyword evidence="7" id="KW-0233">DNA recombination</keyword>
<feature type="domain" description="RecA family profile 1" evidence="10">
    <location>
        <begin position="78"/>
        <end position="257"/>
    </location>
</feature>
<dbReference type="GO" id="GO:0000724">
    <property type="term" value="P:double-strand break repair via homologous recombination"/>
    <property type="evidence" value="ECO:0007669"/>
    <property type="project" value="TreeGrafter"/>
</dbReference>
<sequence length="334" mass="38029">MSLTDFQTNIFNQEYIELFEKADIKTVESILLQSPLRLQQKTSLSLEIIQKIQRDLQKYHCAVPSVATDLYNKAVSLKEYRYLKTNCCIDDILGGEGLPTGELTELIGTSPSGKTQFALFIAMQVSRFYQENVIYIDTSSSFSADRIAEMYKQQIGETTTIDSNQSILAILDRIRRYNCLDPIKLVDTLEAISNSFEFDNYLKNVKLIIIDSIGTLLYTSFGGKLTHGHYVMMKIARLLKSLAHKNQIAVLITNNTVKMDSDVLDHLKNVQSTPENRLQKASLGESWAAVSNHHLYLYGDFYDDETIERSIALRSSTRYQRIEKPFSINSFGIQ</sequence>
<dbReference type="GO" id="GO:0005657">
    <property type="term" value="C:replication fork"/>
    <property type="evidence" value="ECO:0007669"/>
    <property type="project" value="TreeGrafter"/>
</dbReference>
<organism evidence="11 12">
    <name type="scientific">Heterostelium pallidum (strain ATCC 26659 / Pp 5 / PN500)</name>
    <name type="common">Cellular slime mold</name>
    <name type="synonym">Polysphondylium pallidum</name>
    <dbReference type="NCBI Taxonomy" id="670386"/>
    <lineage>
        <taxon>Eukaryota</taxon>
        <taxon>Amoebozoa</taxon>
        <taxon>Evosea</taxon>
        <taxon>Eumycetozoa</taxon>
        <taxon>Dictyostelia</taxon>
        <taxon>Acytosteliales</taxon>
        <taxon>Acytosteliaceae</taxon>
        <taxon>Heterostelium</taxon>
    </lineage>
</organism>
<evidence type="ECO:0000313" key="12">
    <source>
        <dbReference type="Proteomes" id="UP000001396"/>
    </source>
</evidence>
<dbReference type="PANTHER" id="PTHR46457">
    <property type="entry name" value="DNA REPAIR PROTEIN RAD51 HOMOLOG 4"/>
    <property type="match status" value="1"/>
</dbReference>
<dbReference type="RefSeq" id="XP_020431234.1">
    <property type="nucleotide sequence ID" value="XM_020578770.1"/>
</dbReference>
<keyword evidence="6" id="KW-0238">DNA-binding</keyword>
<keyword evidence="3" id="KW-0547">Nucleotide-binding</keyword>
<dbReference type="Gene3D" id="3.40.50.300">
    <property type="entry name" value="P-loop containing nucleotide triphosphate hydrolases"/>
    <property type="match status" value="1"/>
</dbReference>
<dbReference type="InterPro" id="IPR013632">
    <property type="entry name" value="Rad51_C"/>
</dbReference>
<protein>
    <submittedName>
        <fullName evidence="11">Putative DNA repair protein</fullName>
    </submittedName>
</protein>
<dbReference type="GO" id="GO:0005815">
    <property type="term" value="C:microtubule organizing center"/>
    <property type="evidence" value="ECO:0007669"/>
    <property type="project" value="TreeGrafter"/>
</dbReference>
<evidence type="ECO:0000256" key="3">
    <source>
        <dbReference type="ARBA" id="ARBA00022741"/>
    </source>
</evidence>
<evidence type="ECO:0000256" key="7">
    <source>
        <dbReference type="ARBA" id="ARBA00023172"/>
    </source>
</evidence>
<comment type="subcellular location">
    <subcellularLocation>
        <location evidence="1">Nucleus</location>
    </subcellularLocation>
</comment>
<evidence type="ECO:0000259" key="10">
    <source>
        <dbReference type="PROSITE" id="PS50162"/>
    </source>
</evidence>
<accession>D3BHD5</accession>
<dbReference type="GeneID" id="31363417"/>
<dbReference type="InParanoid" id="D3BHD5"/>
<evidence type="ECO:0000256" key="9">
    <source>
        <dbReference type="ARBA" id="ARBA00023242"/>
    </source>
</evidence>
<dbReference type="CDD" id="cd19489">
    <property type="entry name" value="Rad51D"/>
    <property type="match status" value="1"/>
</dbReference>
<dbReference type="InterPro" id="IPR047323">
    <property type="entry name" value="Rad51D_C"/>
</dbReference>
<dbReference type="GO" id="GO:0042148">
    <property type="term" value="P:DNA strand invasion"/>
    <property type="evidence" value="ECO:0007669"/>
    <property type="project" value="TreeGrafter"/>
</dbReference>
<comment type="similarity">
    <text evidence="2">Belongs to the RecA family. RAD51 subfamily.</text>
</comment>
<name>D3BHD5_HETP5</name>
<dbReference type="SUPFAM" id="SSF52540">
    <property type="entry name" value="P-loop containing nucleoside triphosphate hydrolases"/>
    <property type="match status" value="1"/>
</dbReference>
<keyword evidence="5" id="KW-0067">ATP-binding</keyword>
<dbReference type="PROSITE" id="PS50162">
    <property type="entry name" value="RECA_2"/>
    <property type="match status" value="1"/>
</dbReference>
<dbReference type="InterPro" id="IPR020588">
    <property type="entry name" value="RecA_ATP-bd"/>
</dbReference>
<evidence type="ECO:0000256" key="2">
    <source>
        <dbReference type="ARBA" id="ARBA00007095"/>
    </source>
</evidence>
<dbReference type="InterPro" id="IPR027417">
    <property type="entry name" value="P-loop_NTPase"/>
</dbReference>
<evidence type="ECO:0000313" key="11">
    <source>
        <dbReference type="EMBL" id="EFA79112.1"/>
    </source>
</evidence>
<dbReference type="GO" id="GO:0033063">
    <property type="term" value="C:Rad51B-Rad51C-Rad51D-XRCC2 complex"/>
    <property type="evidence" value="ECO:0007669"/>
    <property type="project" value="TreeGrafter"/>
</dbReference>
<dbReference type="Proteomes" id="UP000001396">
    <property type="component" value="Unassembled WGS sequence"/>
</dbReference>
<evidence type="ECO:0000256" key="8">
    <source>
        <dbReference type="ARBA" id="ARBA00023204"/>
    </source>
</evidence>
<evidence type="ECO:0000256" key="5">
    <source>
        <dbReference type="ARBA" id="ARBA00022840"/>
    </source>
</evidence>
<reference evidence="11 12" key="1">
    <citation type="journal article" date="2011" name="Genome Res.">
        <title>Phylogeny-wide analysis of social amoeba genomes highlights ancient origins for complex intercellular communication.</title>
        <authorList>
            <person name="Heidel A.J."/>
            <person name="Lawal H.M."/>
            <person name="Felder M."/>
            <person name="Schilde C."/>
            <person name="Helps N.R."/>
            <person name="Tunggal B."/>
            <person name="Rivero F."/>
            <person name="John U."/>
            <person name="Schleicher M."/>
            <person name="Eichinger L."/>
            <person name="Platzer M."/>
            <person name="Noegel A.A."/>
            <person name="Schaap P."/>
            <person name="Gloeckner G."/>
        </authorList>
    </citation>
    <scope>NUCLEOTIDE SEQUENCE [LARGE SCALE GENOMIC DNA]</scope>
    <source>
        <strain evidence="12">ATCC 26659 / Pp 5 / PN500</strain>
    </source>
</reference>
<dbReference type="GO" id="GO:0140664">
    <property type="term" value="F:ATP-dependent DNA damage sensor activity"/>
    <property type="evidence" value="ECO:0007669"/>
    <property type="project" value="InterPro"/>
</dbReference>
<dbReference type="FunCoup" id="D3BHD5">
    <property type="interactions" value="111"/>
</dbReference>
<dbReference type="STRING" id="670386.D3BHD5"/>
<dbReference type="GO" id="GO:0003697">
    <property type="term" value="F:single-stranded DNA binding"/>
    <property type="evidence" value="ECO:0007669"/>
    <property type="project" value="TreeGrafter"/>
</dbReference>